<dbReference type="Pfam" id="PF11168">
    <property type="entry name" value="DUF2955"/>
    <property type="match status" value="1"/>
</dbReference>
<comment type="subcellular location">
    <subcellularLocation>
        <location evidence="1">Membrane</location>
        <topology evidence="1">Multi-pass membrane protein</topology>
    </subcellularLocation>
</comment>
<feature type="transmembrane region" description="Helical" evidence="6">
    <location>
        <begin position="341"/>
        <end position="357"/>
    </location>
</feature>
<evidence type="ECO:0000256" key="4">
    <source>
        <dbReference type="ARBA" id="ARBA00023136"/>
    </source>
</evidence>
<feature type="transmembrane region" description="Helical" evidence="6">
    <location>
        <begin position="289"/>
        <end position="307"/>
    </location>
</feature>
<feature type="transmembrane region" description="Helical" evidence="6">
    <location>
        <begin position="168"/>
        <end position="186"/>
    </location>
</feature>
<evidence type="ECO:0000259" key="7">
    <source>
        <dbReference type="Pfam" id="PF13515"/>
    </source>
</evidence>
<protein>
    <submittedName>
        <fullName evidence="8">1,4-alpha-glucan branching protein</fullName>
    </submittedName>
</protein>
<feature type="transmembrane region" description="Helical" evidence="6">
    <location>
        <begin position="95"/>
        <end position="114"/>
    </location>
</feature>
<organism evidence="8 9">
    <name type="scientific">Halomonas litopenaei</name>
    <dbReference type="NCBI Taxonomy" id="2109328"/>
    <lineage>
        <taxon>Bacteria</taxon>
        <taxon>Pseudomonadati</taxon>
        <taxon>Pseudomonadota</taxon>
        <taxon>Gammaproteobacteria</taxon>
        <taxon>Oceanospirillales</taxon>
        <taxon>Halomonadaceae</taxon>
        <taxon>Halomonas</taxon>
    </lineage>
</organism>
<feature type="region of interest" description="Disordered" evidence="5">
    <location>
        <begin position="46"/>
        <end position="67"/>
    </location>
</feature>
<gene>
    <name evidence="8" type="ORF">C6W88_19855</name>
</gene>
<feature type="transmembrane region" description="Helical" evidence="6">
    <location>
        <begin position="134"/>
        <end position="156"/>
    </location>
</feature>
<dbReference type="InterPro" id="IPR022604">
    <property type="entry name" value="DUF2955"/>
</dbReference>
<feature type="transmembrane region" description="Helical" evidence="6">
    <location>
        <begin position="239"/>
        <end position="258"/>
    </location>
</feature>
<sequence length="407" mass="44644">MFINRLPASFTKQPRASSIKRPLASFIKQPRASSTRLPLALFTKRPRASSIKRPRASSGQQQPKASKLSDNGLRQCLRIAVGAWLGFLISQLMHWNYGVFFTVFPMFLLGIIPVFNAHVVRQFLGNACLNVVEISLVVGLTQHLPVVMTGLVFLMFLGRFTLMARGPLFVFGANGVLTLSIMLHFASYPDLDLFDLLASNTVASFLAVAIAALMHWLFPDVTPRQPPPRQAKTAALKRHQALIGALTATLSFLVFQLLDLRDSLSAQMATILILFALGYHGARMSAWRRAIGTLLGCNLALVLQLVLFTKSDHLLLVLLAYAIGLLLFAREHVIENAGSGIGFGGLTTLGILFGQYLRPDQDLVVDAVYRFSSMCVALLATLAVMAVLHRLLDLWPAVSSREAPHTS</sequence>
<dbReference type="InterPro" id="IPR049453">
    <property type="entry name" value="Memb_transporter_dom"/>
</dbReference>
<name>A0ABX5IUX9_9GAMM</name>
<keyword evidence="9" id="KW-1185">Reference proteome</keyword>
<evidence type="ECO:0000256" key="5">
    <source>
        <dbReference type="SAM" id="MobiDB-lite"/>
    </source>
</evidence>
<keyword evidence="4 6" id="KW-0472">Membrane</keyword>
<feature type="transmembrane region" description="Helical" evidence="6">
    <location>
        <begin position="198"/>
        <end position="218"/>
    </location>
</feature>
<feature type="domain" description="Integral membrane bound transporter" evidence="7">
    <location>
        <begin position="251"/>
        <end position="384"/>
    </location>
</feature>
<feature type="transmembrane region" description="Helical" evidence="6">
    <location>
        <begin position="264"/>
        <end position="282"/>
    </location>
</feature>
<evidence type="ECO:0000313" key="8">
    <source>
        <dbReference type="EMBL" id="PTL89084.1"/>
    </source>
</evidence>
<proteinExistence type="predicted"/>
<keyword evidence="2 6" id="KW-0812">Transmembrane</keyword>
<dbReference type="EMBL" id="PXNS01000017">
    <property type="protein sequence ID" value="PTL89084.1"/>
    <property type="molecule type" value="Genomic_DNA"/>
</dbReference>
<keyword evidence="3 6" id="KW-1133">Transmembrane helix</keyword>
<accession>A0ABX5IUX9</accession>
<evidence type="ECO:0000256" key="2">
    <source>
        <dbReference type="ARBA" id="ARBA00022692"/>
    </source>
</evidence>
<feature type="compositionally biased region" description="Basic residues" evidence="5">
    <location>
        <begin position="46"/>
        <end position="55"/>
    </location>
</feature>
<evidence type="ECO:0000313" key="9">
    <source>
        <dbReference type="Proteomes" id="UP000241895"/>
    </source>
</evidence>
<dbReference type="Pfam" id="PF13515">
    <property type="entry name" value="FUSC_2"/>
    <property type="match status" value="1"/>
</dbReference>
<dbReference type="Proteomes" id="UP000241895">
    <property type="component" value="Unassembled WGS sequence"/>
</dbReference>
<reference evidence="8 9" key="1">
    <citation type="submission" date="2018-03" db="EMBL/GenBank/DDBJ databases">
        <authorList>
            <person name="Zhou J."/>
            <person name="Li X."/>
            <person name="Xue M."/>
            <person name="Yin J."/>
        </authorList>
    </citation>
    <scope>NUCLEOTIDE SEQUENCE [LARGE SCALE GENOMIC DNA]</scope>
    <source>
        <strain evidence="8 9">SYSU ZJ2214</strain>
    </source>
</reference>
<evidence type="ECO:0000256" key="1">
    <source>
        <dbReference type="ARBA" id="ARBA00004141"/>
    </source>
</evidence>
<feature type="transmembrane region" description="Helical" evidence="6">
    <location>
        <begin position="369"/>
        <end position="392"/>
    </location>
</feature>
<feature type="transmembrane region" description="Helical" evidence="6">
    <location>
        <begin position="313"/>
        <end position="329"/>
    </location>
</feature>
<evidence type="ECO:0000256" key="6">
    <source>
        <dbReference type="SAM" id="Phobius"/>
    </source>
</evidence>
<evidence type="ECO:0000256" key="3">
    <source>
        <dbReference type="ARBA" id="ARBA00022989"/>
    </source>
</evidence>
<comment type="caution">
    <text evidence="8">The sequence shown here is derived from an EMBL/GenBank/DDBJ whole genome shotgun (WGS) entry which is preliminary data.</text>
</comment>